<dbReference type="Proteomes" id="UP000011682">
    <property type="component" value="Unassembled WGS sequence"/>
</dbReference>
<evidence type="ECO:0000313" key="1">
    <source>
        <dbReference type="EMBL" id="EPX63259.1"/>
    </source>
</evidence>
<keyword evidence="2" id="KW-1185">Reference proteome</keyword>
<dbReference type="eggNOG" id="ENOG50339WP">
    <property type="taxonomic scope" value="Bacteria"/>
</dbReference>
<sequence>MMLAIAIVELLDGLRRFLLERRSEYTFVGADSSFSVRFRKAKGERIAIQCGASPLGEVDATTLCQAVLSGAETFFQQPENKLPQSDPALEDLTSALEAFARAFR</sequence>
<reference evidence="1" key="1">
    <citation type="submission" date="2013-05" db="EMBL/GenBank/DDBJ databases">
        <title>Genome assembly of Cystobacter fuscus DSM 2262.</title>
        <authorList>
            <person name="Sharma G."/>
            <person name="Khatri I."/>
            <person name="Kaur C."/>
            <person name="Mayilraj S."/>
            <person name="Subramanian S."/>
        </authorList>
    </citation>
    <scope>NUCLEOTIDE SEQUENCE [LARGE SCALE GENOMIC DNA]</scope>
    <source>
        <strain evidence="1">DSM 2262</strain>
    </source>
</reference>
<organism evidence="1 2">
    <name type="scientific">Cystobacter fuscus (strain ATCC 25194 / DSM 2262 / NBRC 100088 / M29)</name>
    <dbReference type="NCBI Taxonomy" id="1242864"/>
    <lineage>
        <taxon>Bacteria</taxon>
        <taxon>Pseudomonadati</taxon>
        <taxon>Myxococcota</taxon>
        <taxon>Myxococcia</taxon>
        <taxon>Myxococcales</taxon>
        <taxon>Cystobacterineae</taxon>
        <taxon>Archangiaceae</taxon>
        <taxon>Cystobacter</taxon>
    </lineage>
</organism>
<protein>
    <submittedName>
        <fullName evidence="1">Uncharacterized protein</fullName>
    </submittedName>
</protein>
<evidence type="ECO:0000313" key="2">
    <source>
        <dbReference type="Proteomes" id="UP000011682"/>
    </source>
</evidence>
<dbReference type="AlphaFoldDB" id="S9QPM1"/>
<proteinExistence type="predicted"/>
<name>S9QPM1_CYSF2</name>
<accession>S9QPM1</accession>
<comment type="caution">
    <text evidence="1">The sequence shown here is derived from an EMBL/GenBank/DDBJ whole genome shotgun (WGS) entry which is preliminary data.</text>
</comment>
<gene>
    <name evidence="1" type="ORF">D187_005665</name>
</gene>
<dbReference type="EMBL" id="ANAH02000005">
    <property type="protein sequence ID" value="EPX63259.1"/>
    <property type="molecule type" value="Genomic_DNA"/>
</dbReference>